<dbReference type="AlphaFoldDB" id="A0AAU9K6A0"/>
<dbReference type="SUPFAM" id="SSF52317">
    <property type="entry name" value="Class I glutamine amidotransferase-like"/>
    <property type="match status" value="1"/>
</dbReference>
<dbReference type="EMBL" id="CAJZBQ010000056">
    <property type="protein sequence ID" value="CAG9333223.1"/>
    <property type="molecule type" value="Genomic_DNA"/>
</dbReference>
<dbReference type="Proteomes" id="UP001162131">
    <property type="component" value="Unassembled WGS sequence"/>
</dbReference>
<organism evidence="2 3">
    <name type="scientific">Blepharisma stoltei</name>
    <dbReference type="NCBI Taxonomy" id="1481888"/>
    <lineage>
        <taxon>Eukaryota</taxon>
        <taxon>Sar</taxon>
        <taxon>Alveolata</taxon>
        <taxon>Ciliophora</taxon>
        <taxon>Postciliodesmatophora</taxon>
        <taxon>Heterotrichea</taxon>
        <taxon>Heterotrichida</taxon>
        <taxon>Blepharismidae</taxon>
        <taxon>Blepharisma</taxon>
    </lineage>
</organism>
<evidence type="ECO:0000313" key="3">
    <source>
        <dbReference type="Proteomes" id="UP001162131"/>
    </source>
</evidence>
<accession>A0AAU9K6A0</accession>
<keyword evidence="3" id="KW-1185">Reference proteome</keyword>
<sequence>MRVLIVDGFADSPESRRSWTIFKSLVREAFTHQKMYNVADIEFIEVNYESIDTYLYELNTGYHSRDAEKLFDHLDLIFIDGEANMLPWLRKARKFLTLVRMCKKTNKIMFACTFAMQMLVYLCATNYNIDRVINGKGRGSSLAEINKIPKESLNRLTFGDAFLDSSTGDIYCFDPHRGEFYPVSNAGIHNHKAAQENEKVSKAMIKSHQYWAKAFDSPNDVYIGKSNETKCRIFKQYVQHWLVKGLGFNEYLVPSLNKWDVHPVNATLKGNVYTVFAESDRGPQIIVHRNAVGVQFHPNPKYPATFTVVKNFVVYMMSRFQNETAKLDIPLSIVTKSGLGVGSSMGSVSSDTGLKANEAKHSGFAFSLRDGEPLTVKINATTSEAIKLASPTPGLRPRSSIDENSEAEDSSEGSIFSHHSLKRKNTNKKVAFTKKESATTRENPILDERVIKPIQSEYINTLGNDFIESLPTAWKSKKEIRSFLHPGYEVDNMPKRGIIMNGKNLTLTRNDFEYYEKPLVKMIVSPTPYCRYNKEFKAAETETFAKTRTSSFPNLGATIRNDGTPFIEPEKRKLKEKIKDKEKWVARTDFNRVFSASPAEKPPGFNSLSTPLHEHKFRDENKAKWIYGAFKIGSY</sequence>
<gene>
    <name evidence="2" type="ORF">BSTOLATCC_MIC58041</name>
</gene>
<feature type="region of interest" description="Disordered" evidence="1">
    <location>
        <begin position="387"/>
        <end position="420"/>
    </location>
</feature>
<dbReference type="Gene3D" id="3.40.50.880">
    <property type="match status" value="1"/>
</dbReference>
<name>A0AAU9K6A0_9CILI</name>
<evidence type="ECO:0000256" key="1">
    <source>
        <dbReference type="SAM" id="MobiDB-lite"/>
    </source>
</evidence>
<proteinExistence type="predicted"/>
<reference evidence="2" key="1">
    <citation type="submission" date="2021-09" db="EMBL/GenBank/DDBJ databases">
        <authorList>
            <consortium name="AG Swart"/>
            <person name="Singh M."/>
            <person name="Singh A."/>
            <person name="Seah K."/>
            <person name="Emmerich C."/>
        </authorList>
    </citation>
    <scope>NUCLEOTIDE SEQUENCE</scope>
    <source>
        <strain evidence="2">ATCC30299</strain>
    </source>
</reference>
<comment type="caution">
    <text evidence="2">The sequence shown here is derived from an EMBL/GenBank/DDBJ whole genome shotgun (WGS) entry which is preliminary data.</text>
</comment>
<dbReference type="InterPro" id="IPR029062">
    <property type="entry name" value="Class_I_gatase-like"/>
</dbReference>
<evidence type="ECO:0000313" key="2">
    <source>
        <dbReference type="EMBL" id="CAG9333223.1"/>
    </source>
</evidence>
<protein>
    <submittedName>
        <fullName evidence="2">Uncharacterized protein</fullName>
    </submittedName>
</protein>